<organism evidence="9 10">
    <name type="scientific">Jilunia laotingensis</name>
    <dbReference type="NCBI Taxonomy" id="2763675"/>
    <lineage>
        <taxon>Bacteria</taxon>
        <taxon>Pseudomonadati</taxon>
        <taxon>Bacteroidota</taxon>
        <taxon>Bacteroidia</taxon>
        <taxon>Bacteroidales</taxon>
        <taxon>Bacteroidaceae</taxon>
        <taxon>Jilunia</taxon>
    </lineage>
</organism>
<dbReference type="InterPro" id="IPR041542">
    <property type="entry name" value="GH43_C2"/>
</dbReference>
<evidence type="ECO:0000256" key="2">
    <source>
        <dbReference type="ARBA" id="ARBA00022801"/>
    </source>
</evidence>
<dbReference type="GO" id="GO:0004553">
    <property type="term" value="F:hydrolase activity, hydrolyzing O-glycosyl compounds"/>
    <property type="evidence" value="ECO:0007669"/>
    <property type="project" value="InterPro"/>
</dbReference>
<dbReference type="SUPFAM" id="SSF49899">
    <property type="entry name" value="Concanavalin A-like lectins/glucanases"/>
    <property type="match status" value="1"/>
</dbReference>
<evidence type="ECO:0000256" key="6">
    <source>
        <dbReference type="RuleBase" id="RU361187"/>
    </source>
</evidence>
<evidence type="ECO:0000256" key="1">
    <source>
        <dbReference type="ARBA" id="ARBA00009865"/>
    </source>
</evidence>
<evidence type="ECO:0000313" key="9">
    <source>
        <dbReference type="EMBL" id="MBC8592012.1"/>
    </source>
</evidence>
<dbReference type="Gene3D" id="2.60.120.200">
    <property type="match status" value="1"/>
</dbReference>
<name>A0A926F4U6_9BACT</name>
<feature type="domain" description="Beta-xylosidase C-terminal Concanavalin A-like" evidence="8">
    <location>
        <begin position="331"/>
        <end position="472"/>
    </location>
</feature>
<gene>
    <name evidence="9" type="ORF">H8744_01895</name>
</gene>
<reference evidence="9" key="1">
    <citation type="submission" date="2020-08" db="EMBL/GenBank/DDBJ databases">
        <title>Genome public.</title>
        <authorList>
            <person name="Liu C."/>
            <person name="Sun Q."/>
        </authorList>
    </citation>
    <scope>NUCLEOTIDE SEQUENCE</scope>
    <source>
        <strain evidence="9">N12</strain>
    </source>
</reference>
<comment type="caution">
    <text evidence="9">The sequence shown here is derived from an EMBL/GenBank/DDBJ whole genome shotgun (WGS) entry which is preliminary data.</text>
</comment>
<dbReference type="SUPFAM" id="SSF75005">
    <property type="entry name" value="Arabinanase/levansucrase/invertase"/>
    <property type="match status" value="1"/>
</dbReference>
<dbReference type="Gene3D" id="2.115.10.20">
    <property type="entry name" value="Glycosyl hydrolase domain, family 43"/>
    <property type="match status" value="1"/>
</dbReference>
<evidence type="ECO:0000256" key="3">
    <source>
        <dbReference type="ARBA" id="ARBA00023295"/>
    </source>
</evidence>
<dbReference type="EMBL" id="JACRTF010000001">
    <property type="protein sequence ID" value="MBC8592012.1"/>
    <property type="molecule type" value="Genomic_DNA"/>
</dbReference>
<dbReference type="PANTHER" id="PTHR42812">
    <property type="entry name" value="BETA-XYLOSIDASE"/>
    <property type="match status" value="1"/>
</dbReference>
<evidence type="ECO:0000256" key="7">
    <source>
        <dbReference type="SAM" id="SignalP"/>
    </source>
</evidence>
<dbReference type="Proteomes" id="UP000651085">
    <property type="component" value="Unassembled WGS sequence"/>
</dbReference>
<dbReference type="RefSeq" id="WP_262433228.1">
    <property type="nucleotide sequence ID" value="NZ_JACRTF010000001.1"/>
</dbReference>
<dbReference type="Pfam" id="PF17851">
    <property type="entry name" value="GH43_C2"/>
    <property type="match status" value="1"/>
</dbReference>
<keyword evidence="3 6" id="KW-0326">Glycosidase</keyword>
<dbReference type="AlphaFoldDB" id="A0A926F4U6"/>
<feature type="site" description="Important for catalytic activity, responsible for pKa modulation of the active site Glu and correct orientation of both the proton donor and substrate" evidence="5">
    <location>
        <position position="144"/>
    </location>
</feature>
<comment type="similarity">
    <text evidence="1 6">Belongs to the glycosyl hydrolase 43 family.</text>
</comment>
<keyword evidence="7" id="KW-0732">Signal</keyword>
<keyword evidence="10" id="KW-1185">Reference proteome</keyword>
<feature type="active site" description="Proton acceptor" evidence="4">
    <location>
        <position position="37"/>
    </location>
</feature>
<dbReference type="InterPro" id="IPR023296">
    <property type="entry name" value="Glyco_hydro_beta-prop_sf"/>
</dbReference>
<evidence type="ECO:0000256" key="4">
    <source>
        <dbReference type="PIRSR" id="PIRSR606710-1"/>
    </source>
</evidence>
<evidence type="ECO:0000313" key="10">
    <source>
        <dbReference type="Proteomes" id="UP000651085"/>
    </source>
</evidence>
<feature type="active site" description="Proton donor" evidence="4">
    <location>
        <position position="199"/>
    </location>
</feature>
<dbReference type="Pfam" id="PF04616">
    <property type="entry name" value="Glyco_hydro_43"/>
    <property type="match status" value="1"/>
</dbReference>
<feature type="chain" id="PRO_5037164698" evidence="7">
    <location>
        <begin position="21"/>
        <end position="515"/>
    </location>
</feature>
<keyword evidence="2 6" id="KW-0378">Hydrolase</keyword>
<dbReference type="CDD" id="cd08999">
    <property type="entry name" value="GH43_ABN-like"/>
    <property type="match status" value="1"/>
</dbReference>
<feature type="signal peptide" evidence="7">
    <location>
        <begin position="1"/>
        <end position="20"/>
    </location>
</feature>
<dbReference type="PANTHER" id="PTHR42812:SF5">
    <property type="entry name" value="ENDO-ARABINASE"/>
    <property type="match status" value="1"/>
</dbReference>
<proteinExistence type="inferred from homology"/>
<sequence>MKKICLFAVCLLSAISSSMAQSNEMFTNPVIHGDLADPTVIRWGKSYYAAGTSSEWAPSYPVYKSDDLVNWEQTGHVFAKQPEWTCGSFWAPELYLHNDKVYMYYTARRKSDGQSYIGVATASRPDGEYTDHGPIIVHGNEAIDAFVWEDDGQLYISWKAYGLAKRPIEIMACKLSDDGLHLKGETFTLLRDDEKIGMEGQCMFKKDGYYYLLYSVRGCCGPKSDYAVHVARSKEIKGPYEKYSENPILSGGRDVLSCGHGTLVNTPDNRMYYLCHAYFTGDNFFAGRQPILQELVMGEDHWPHFVGGPMASTTLPLPLKKNAQKPLTGYRDEFKGKELNVSWSWNYTDSDVKARLRKGTLCLAGTAVNGKDAPAVLCQRPGGAEYRITTQVVNQNNSLKGLTFYGDAKAYLAFGIKGHKLLLEVIHDGNKQELFASEVADKAIWLRMEVNRGCDCSFQWSSDGKNWNKVTVLEGNGDYGQKMLRWDRVARPGLIHQGSASEPACFSEFDMEYLK</sequence>
<evidence type="ECO:0000259" key="8">
    <source>
        <dbReference type="Pfam" id="PF17851"/>
    </source>
</evidence>
<dbReference type="InterPro" id="IPR006710">
    <property type="entry name" value="Glyco_hydro_43"/>
</dbReference>
<accession>A0A926F4U6</accession>
<dbReference type="InterPro" id="IPR051795">
    <property type="entry name" value="Glycosyl_Hydrlase_43"/>
</dbReference>
<protein>
    <submittedName>
        <fullName evidence="9">Family 43 glycosylhydrolase</fullName>
    </submittedName>
</protein>
<dbReference type="GO" id="GO:0005975">
    <property type="term" value="P:carbohydrate metabolic process"/>
    <property type="evidence" value="ECO:0007669"/>
    <property type="project" value="InterPro"/>
</dbReference>
<dbReference type="InterPro" id="IPR013320">
    <property type="entry name" value="ConA-like_dom_sf"/>
</dbReference>
<evidence type="ECO:0000256" key="5">
    <source>
        <dbReference type="PIRSR" id="PIRSR606710-2"/>
    </source>
</evidence>